<evidence type="ECO:0000256" key="3">
    <source>
        <dbReference type="ARBA" id="ARBA00022840"/>
    </source>
</evidence>
<evidence type="ECO:0000256" key="1">
    <source>
        <dbReference type="ARBA" id="ARBA00022741"/>
    </source>
</evidence>
<dbReference type="Pfam" id="PF02626">
    <property type="entry name" value="CT_A_B"/>
    <property type="match status" value="1"/>
</dbReference>
<dbReference type="SMART" id="SM00797">
    <property type="entry name" value="AHS2"/>
    <property type="match status" value="1"/>
</dbReference>
<dbReference type="RefSeq" id="WP_145140709.1">
    <property type="nucleotide sequence ID" value="NZ_VLKY01000005.1"/>
</dbReference>
<feature type="domain" description="Carboxyltransferase" evidence="4">
    <location>
        <begin position="24"/>
        <end position="303"/>
    </location>
</feature>
<dbReference type="InterPro" id="IPR052708">
    <property type="entry name" value="PxpC"/>
</dbReference>
<evidence type="ECO:0000313" key="6">
    <source>
        <dbReference type="Proteomes" id="UP000316905"/>
    </source>
</evidence>
<dbReference type="InterPro" id="IPR003778">
    <property type="entry name" value="CT_A_B"/>
</dbReference>
<comment type="caution">
    <text evidence="5">The sequence shown here is derived from an EMBL/GenBank/DDBJ whole genome shotgun (WGS) entry which is preliminary data.</text>
</comment>
<dbReference type="Proteomes" id="UP000316905">
    <property type="component" value="Unassembled WGS sequence"/>
</dbReference>
<protein>
    <submittedName>
        <fullName evidence="5">Biotin-dependent carboxylase-like uncharacterized protein</fullName>
    </submittedName>
</protein>
<dbReference type="NCBIfam" id="TIGR00724">
    <property type="entry name" value="urea_amlyse_rel"/>
    <property type="match status" value="1"/>
</dbReference>
<dbReference type="InterPro" id="IPR029000">
    <property type="entry name" value="Cyclophilin-like_dom_sf"/>
</dbReference>
<keyword evidence="1" id="KW-0547">Nucleotide-binding</keyword>
<evidence type="ECO:0000259" key="4">
    <source>
        <dbReference type="SMART" id="SM00797"/>
    </source>
</evidence>
<dbReference type="AlphaFoldDB" id="A0A562QDG6"/>
<dbReference type="EMBL" id="VLKY01000005">
    <property type="protein sequence ID" value="TWI54807.1"/>
    <property type="molecule type" value="Genomic_DNA"/>
</dbReference>
<name>A0A562QDG6_9PSED</name>
<dbReference type="OrthoDB" id="9768696at2"/>
<dbReference type="PANTHER" id="PTHR43309:SF4">
    <property type="entry name" value="CARBOXYLTRANSFERASE DOMAIN-CONTAINING PROTEIN"/>
    <property type="match status" value="1"/>
</dbReference>
<reference evidence="5 6" key="1">
    <citation type="journal article" date="2015" name="Stand. Genomic Sci.">
        <title>Genomic Encyclopedia of Bacterial and Archaeal Type Strains, Phase III: the genomes of soil and plant-associated and newly described type strains.</title>
        <authorList>
            <person name="Whitman W.B."/>
            <person name="Woyke T."/>
            <person name="Klenk H.P."/>
            <person name="Zhou Y."/>
            <person name="Lilburn T.G."/>
            <person name="Beck B.J."/>
            <person name="De Vos P."/>
            <person name="Vandamme P."/>
            <person name="Eisen J.A."/>
            <person name="Garrity G."/>
            <person name="Hugenholtz P."/>
            <person name="Kyrpides N.C."/>
        </authorList>
    </citation>
    <scope>NUCLEOTIDE SEQUENCE [LARGE SCALE GENOMIC DNA]</scope>
    <source>
        <strain evidence="5 6">CGMCC 1.6858</strain>
    </source>
</reference>
<dbReference type="SUPFAM" id="SSF50891">
    <property type="entry name" value="Cyclophilin-like"/>
    <property type="match status" value="1"/>
</dbReference>
<evidence type="ECO:0000256" key="2">
    <source>
        <dbReference type="ARBA" id="ARBA00022801"/>
    </source>
</evidence>
<evidence type="ECO:0000313" key="5">
    <source>
        <dbReference type="EMBL" id="TWI54807.1"/>
    </source>
</evidence>
<proteinExistence type="predicted"/>
<dbReference type="GO" id="GO:0016787">
    <property type="term" value="F:hydrolase activity"/>
    <property type="evidence" value="ECO:0007669"/>
    <property type="project" value="UniProtKB-KW"/>
</dbReference>
<dbReference type="Gene3D" id="2.40.100.10">
    <property type="entry name" value="Cyclophilin-like"/>
    <property type="match status" value="1"/>
</dbReference>
<dbReference type="PANTHER" id="PTHR43309">
    <property type="entry name" value="5-OXOPROLINASE SUBUNIT C"/>
    <property type="match status" value="1"/>
</dbReference>
<organism evidence="5 6">
    <name type="scientific">Pseudomonas duriflava</name>
    <dbReference type="NCBI Taxonomy" id="459528"/>
    <lineage>
        <taxon>Bacteria</taxon>
        <taxon>Pseudomonadati</taxon>
        <taxon>Pseudomonadota</taxon>
        <taxon>Gammaproteobacteria</taxon>
        <taxon>Pseudomonadales</taxon>
        <taxon>Pseudomonadaceae</taxon>
        <taxon>Pseudomonas</taxon>
    </lineage>
</organism>
<accession>A0A562QDG6</accession>
<keyword evidence="2" id="KW-0378">Hydrolase</keyword>
<gene>
    <name evidence="5" type="ORF">IQ22_01710</name>
</gene>
<sequence>MGLKIIKPGPLSLLQDPGRFGWRHLGVSVSGPIDLQAAAWANHLLDNRWEAPLLEIALGGVELEAEVDTWLALTGAPMGALLDGRPVPAWSRFSIKAGQTLKLGFAQSGQRAYLAVCGGITATPILGSVATHRRDGLGGLQHNGQPLKAGDHLPCIAAPDAFDQTRGAAGRFIPDYREAPRVRLIIGGDGERFGPEQQARFFENTWHVQPQSDRMGIRLSGKVPLVPPTRQWSLGVLAGTVQVPPQGQPIVLMADCQTMGGYPVLGFVHPLDLGRLAQCPAHHAVHFIPAELGTVQAELRQFYSFFKNHALGLCPSQEGSLV</sequence>
<keyword evidence="6" id="KW-1185">Reference proteome</keyword>
<keyword evidence="3" id="KW-0067">ATP-binding</keyword>
<dbReference type="GO" id="GO:0005524">
    <property type="term" value="F:ATP binding"/>
    <property type="evidence" value="ECO:0007669"/>
    <property type="project" value="UniProtKB-KW"/>
</dbReference>